<dbReference type="PANTHER" id="PTHR13887:SF14">
    <property type="entry name" value="DISULFIDE BOND FORMATION PROTEIN D"/>
    <property type="match status" value="1"/>
</dbReference>
<dbReference type="Proteomes" id="UP000199344">
    <property type="component" value="Unassembled WGS sequence"/>
</dbReference>
<dbReference type="InterPro" id="IPR013766">
    <property type="entry name" value="Thioredoxin_domain"/>
</dbReference>
<sequence>MKPLANALIAALMMTASPALAFDPGAMSEAEKQAFGGAVRDYLLENPDVLIEAMNALEQRRLAGEAENDAAMIAQRSDQIYEDGVSWVGGNPDGDVTVVEFIDYRCGVCRQAFPHVEEVLARDGNLRLILKDLPILGEESELAARFAIAVKQIEGDDAYKQVHDHFYSMRGNVTPDGLRAIAEKMGFDTDAVIAAMNGDDVTDVLRENARLAQALNISGTPSFIIGDTLLRGMPQTGIVPVIEEARASTGG</sequence>
<dbReference type="STRING" id="591205.SAMN05421538_102324"/>
<gene>
    <name evidence="7" type="ORF">SAMN05421538_102324</name>
</gene>
<feature type="domain" description="Thioredoxin" evidence="6">
    <location>
        <begin position="61"/>
        <end position="210"/>
    </location>
</feature>
<keyword evidence="8" id="KW-1185">Reference proteome</keyword>
<feature type="chain" id="PRO_5011649128" evidence="5">
    <location>
        <begin position="22"/>
        <end position="251"/>
    </location>
</feature>
<dbReference type="PROSITE" id="PS51352">
    <property type="entry name" value="THIOREDOXIN_2"/>
    <property type="match status" value="1"/>
</dbReference>
<dbReference type="EMBL" id="FNAH01000002">
    <property type="protein sequence ID" value="SDD74239.1"/>
    <property type="molecule type" value="Genomic_DNA"/>
</dbReference>
<keyword evidence="7" id="KW-0413">Isomerase</keyword>
<dbReference type="GO" id="GO:0016491">
    <property type="term" value="F:oxidoreductase activity"/>
    <property type="evidence" value="ECO:0007669"/>
    <property type="project" value="UniProtKB-KW"/>
</dbReference>
<dbReference type="CDD" id="cd03023">
    <property type="entry name" value="DsbA_Com1_like"/>
    <property type="match status" value="1"/>
</dbReference>
<dbReference type="AlphaFoldDB" id="A0A1G6X7X3"/>
<organism evidence="7 8">
    <name type="scientific">Paracoccus isoporae</name>
    <dbReference type="NCBI Taxonomy" id="591205"/>
    <lineage>
        <taxon>Bacteria</taxon>
        <taxon>Pseudomonadati</taxon>
        <taxon>Pseudomonadota</taxon>
        <taxon>Alphaproteobacteria</taxon>
        <taxon>Rhodobacterales</taxon>
        <taxon>Paracoccaceae</taxon>
        <taxon>Paracoccus</taxon>
    </lineage>
</organism>
<evidence type="ECO:0000256" key="2">
    <source>
        <dbReference type="ARBA" id="ARBA00023002"/>
    </source>
</evidence>
<keyword evidence="1 5" id="KW-0732">Signal</keyword>
<evidence type="ECO:0000259" key="6">
    <source>
        <dbReference type="PROSITE" id="PS51352"/>
    </source>
</evidence>
<evidence type="ECO:0000256" key="3">
    <source>
        <dbReference type="ARBA" id="ARBA00023157"/>
    </source>
</evidence>
<keyword evidence="4" id="KW-0676">Redox-active center</keyword>
<name>A0A1G6X7X3_9RHOB</name>
<evidence type="ECO:0000256" key="5">
    <source>
        <dbReference type="SAM" id="SignalP"/>
    </source>
</evidence>
<dbReference type="InterPro" id="IPR041205">
    <property type="entry name" value="ScsC_N"/>
</dbReference>
<reference evidence="7 8" key="1">
    <citation type="submission" date="2016-10" db="EMBL/GenBank/DDBJ databases">
        <authorList>
            <person name="de Groot N.N."/>
        </authorList>
    </citation>
    <scope>NUCLEOTIDE SEQUENCE [LARGE SCALE GENOMIC DNA]</scope>
    <source>
        <strain evidence="7 8">DSM 22220</strain>
    </source>
</reference>
<dbReference type="RefSeq" id="WP_090521895.1">
    <property type="nucleotide sequence ID" value="NZ_FNAH01000002.1"/>
</dbReference>
<dbReference type="Pfam" id="PF18312">
    <property type="entry name" value="ScsC_N"/>
    <property type="match status" value="1"/>
</dbReference>
<evidence type="ECO:0000256" key="4">
    <source>
        <dbReference type="ARBA" id="ARBA00023284"/>
    </source>
</evidence>
<evidence type="ECO:0000313" key="7">
    <source>
        <dbReference type="EMBL" id="SDD74239.1"/>
    </source>
</evidence>
<accession>A0A1G6X7X3</accession>
<evidence type="ECO:0000256" key="1">
    <source>
        <dbReference type="ARBA" id="ARBA00022729"/>
    </source>
</evidence>
<proteinExistence type="predicted"/>
<dbReference type="OrthoDB" id="9780147at2"/>
<feature type="signal peptide" evidence="5">
    <location>
        <begin position="1"/>
        <end position="21"/>
    </location>
</feature>
<evidence type="ECO:0000313" key="8">
    <source>
        <dbReference type="Proteomes" id="UP000199344"/>
    </source>
</evidence>
<dbReference type="GO" id="GO:0016853">
    <property type="term" value="F:isomerase activity"/>
    <property type="evidence" value="ECO:0007669"/>
    <property type="project" value="UniProtKB-KW"/>
</dbReference>
<dbReference type="Gene3D" id="3.40.30.10">
    <property type="entry name" value="Glutaredoxin"/>
    <property type="match status" value="1"/>
</dbReference>
<dbReference type="InterPro" id="IPR001853">
    <property type="entry name" value="DSBA-like_thioredoxin_dom"/>
</dbReference>
<dbReference type="InterPro" id="IPR036249">
    <property type="entry name" value="Thioredoxin-like_sf"/>
</dbReference>
<protein>
    <submittedName>
        <fullName evidence="7">Protein-disulfide isomerase</fullName>
    </submittedName>
</protein>
<keyword evidence="2" id="KW-0560">Oxidoreductase</keyword>
<keyword evidence="3" id="KW-1015">Disulfide bond</keyword>
<dbReference type="SUPFAM" id="SSF52833">
    <property type="entry name" value="Thioredoxin-like"/>
    <property type="match status" value="1"/>
</dbReference>
<dbReference type="PANTHER" id="PTHR13887">
    <property type="entry name" value="GLUTATHIONE S-TRANSFERASE KAPPA"/>
    <property type="match status" value="1"/>
</dbReference>
<dbReference type="Pfam" id="PF01323">
    <property type="entry name" value="DSBA"/>
    <property type="match status" value="1"/>
</dbReference>